<feature type="transmembrane region" description="Helical" evidence="11">
    <location>
        <begin position="716"/>
        <end position="739"/>
    </location>
</feature>
<evidence type="ECO:0000256" key="3">
    <source>
        <dbReference type="ARBA" id="ARBA00022679"/>
    </source>
</evidence>
<proteinExistence type="predicted"/>
<dbReference type="GO" id="GO:0012505">
    <property type="term" value="C:endomembrane system"/>
    <property type="evidence" value="ECO:0007669"/>
    <property type="project" value="UniProtKB-SubCell"/>
</dbReference>
<sequence length="740" mass="84698">MEKTTSSSLPLNLCHVMKTEMIINRLYMLFLGTSLIALFYYRITNLYHIIKTNRFVLPHLLIFLSELLFVFLWILHQANRWRPVKRIVYPDRLARDDDNKLPPVDVFICTTDPSKEPSLVVMNTVMSALALDYPPDKLVVYLSDDGGSFVTLRAVKEAWRFSKWWVPFVRKYEVKIGCPEAYFSGPESDEVKLVSRSEFVIEKMEIKKKYDKFKQILEMNSVNASGSVSSDHKPIIEVISDENDSNDDMPLLVYVAREKRSSQPHHFKAGALNSLIRVSAVMSNGTYILVLDCDHYCNDPTSARQAMCFYLDPKISSKLAFVQFPQKFHNMSEHDIYDGRLNYYWRRLVGLDGIEGPYIAGCNMYLKRKALYGNKNINNAFDLNDMKNSFGSSNELIKSTYQNHKSNLSKNRVITITEALEKEVQLLATSNYDSESQWGKQVGFVYFSVVEDISTGLYLHRQGWISVFIDPPRPCFLGSCPTNLSDTFFQHSRWGFGLLQISLSKHCSLSYIAKSKMSTLQCMGYAALTFEAIYVVPFLVLAIVPQICLLHAVPLYPKVSDPFFVVFVFVFLVSQLKHVQDVVFYGDSLFTALYELRVWMMKSVSCYLYAALDAFLYKFGFQEAVFNLTNKVVDDEREKRFKKGIYDFQGSKWFIAPICSLYIVNVACFVVGIIGMIIKSHKADELFVQALIPFFGIIVNYQVFEGMVLREDKGRVSTRISLVSLGVATFVLCFGSLVLV</sequence>
<feature type="binding site" evidence="10">
    <location>
        <position position="268"/>
    </location>
    <ligand>
        <name>Mn(2+)</name>
        <dbReference type="ChEBI" id="CHEBI:29035"/>
    </ligand>
</feature>
<evidence type="ECO:0000256" key="4">
    <source>
        <dbReference type="ARBA" id="ARBA00022692"/>
    </source>
</evidence>
<accession>A0ABD3C988</accession>
<evidence type="ECO:0000256" key="11">
    <source>
        <dbReference type="SAM" id="Phobius"/>
    </source>
</evidence>
<dbReference type="GO" id="GO:0071555">
    <property type="term" value="P:cell wall organization"/>
    <property type="evidence" value="ECO:0007669"/>
    <property type="project" value="UniProtKB-KW"/>
</dbReference>
<evidence type="ECO:0000256" key="10">
    <source>
        <dbReference type="PIRSR" id="PIRSR605150-3"/>
    </source>
</evidence>
<feature type="transmembrane region" description="Helical" evidence="11">
    <location>
        <begin position="653"/>
        <end position="674"/>
    </location>
</feature>
<feature type="active site" evidence="8">
    <location>
        <position position="452"/>
    </location>
</feature>
<gene>
    <name evidence="12" type="ORF">CASFOL_029939</name>
</gene>
<dbReference type="GO" id="GO:0016757">
    <property type="term" value="F:glycosyltransferase activity"/>
    <property type="evidence" value="ECO:0007669"/>
    <property type="project" value="UniProtKB-KW"/>
</dbReference>
<dbReference type="SUPFAM" id="SSF53448">
    <property type="entry name" value="Nucleotide-diphospho-sugar transferases"/>
    <property type="match status" value="1"/>
</dbReference>
<keyword evidence="6 11" id="KW-0472">Membrane</keyword>
<feature type="binding site" evidence="10">
    <location>
        <position position="292"/>
    </location>
    <ligand>
        <name>Mn(2+)</name>
        <dbReference type="ChEBI" id="CHEBI:29035"/>
    </ligand>
</feature>
<keyword evidence="2" id="KW-0328">Glycosyltransferase</keyword>
<dbReference type="AlphaFoldDB" id="A0ABD3C988"/>
<evidence type="ECO:0000256" key="5">
    <source>
        <dbReference type="ARBA" id="ARBA00022989"/>
    </source>
</evidence>
<keyword evidence="4 11" id="KW-0812">Transmembrane</keyword>
<evidence type="ECO:0000256" key="2">
    <source>
        <dbReference type="ARBA" id="ARBA00022676"/>
    </source>
</evidence>
<feature type="transmembrane region" description="Helical" evidence="11">
    <location>
        <begin position="686"/>
        <end position="704"/>
    </location>
</feature>
<feature type="binding site" evidence="9">
    <location>
        <position position="115"/>
    </location>
    <ligand>
        <name>UDP-alpha-D-glucose</name>
        <dbReference type="ChEBI" id="CHEBI:58885"/>
    </ligand>
</feature>
<feature type="binding site" evidence="9">
    <location>
        <position position="145"/>
    </location>
    <ligand>
        <name>UDP-alpha-D-glucose</name>
        <dbReference type="ChEBI" id="CHEBI:58885"/>
    </ligand>
</feature>
<evidence type="ECO:0000256" key="9">
    <source>
        <dbReference type="PIRSR" id="PIRSR605150-2"/>
    </source>
</evidence>
<keyword evidence="3" id="KW-0808">Transferase</keyword>
<dbReference type="Proteomes" id="UP001632038">
    <property type="component" value="Unassembled WGS sequence"/>
</dbReference>
<feature type="transmembrane region" description="Helical" evidence="11">
    <location>
        <begin position="26"/>
        <end position="43"/>
    </location>
</feature>
<protein>
    <submittedName>
        <fullName evidence="12">Uncharacterized protein</fullName>
    </submittedName>
</protein>
<dbReference type="Pfam" id="PF03552">
    <property type="entry name" value="Cellulose_synt"/>
    <property type="match status" value="2"/>
</dbReference>
<comment type="subcellular location">
    <subcellularLocation>
        <location evidence="1">Endomembrane system</location>
        <topology evidence="1">Multi-pass membrane protein</topology>
    </subcellularLocation>
</comment>
<reference evidence="13" key="1">
    <citation type="journal article" date="2024" name="IScience">
        <title>Strigolactones Initiate the Formation of Haustorium-like Structures in Castilleja.</title>
        <authorList>
            <person name="Buerger M."/>
            <person name="Peterson D."/>
            <person name="Chory J."/>
        </authorList>
    </citation>
    <scope>NUCLEOTIDE SEQUENCE [LARGE SCALE GENOMIC DNA]</scope>
</reference>
<dbReference type="EMBL" id="JAVIJP010000047">
    <property type="protein sequence ID" value="KAL3626390.1"/>
    <property type="molecule type" value="Genomic_DNA"/>
</dbReference>
<organism evidence="12 13">
    <name type="scientific">Castilleja foliolosa</name>
    <dbReference type="NCBI Taxonomy" id="1961234"/>
    <lineage>
        <taxon>Eukaryota</taxon>
        <taxon>Viridiplantae</taxon>
        <taxon>Streptophyta</taxon>
        <taxon>Embryophyta</taxon>
        <taxon>Tracheophyta</taxon>
        <taxon>Spermatophyta</taxon>
        <taxon>Magnoliopsida</taxon>
        <taxon>eudicotyledons</taxon>
        <taxon>Gunneridae</taxon>
        <taxon>Pentapetalae</taxon>
        <taxon>asterids</taxon>
        <taxon>lamiids</taxon>
        <taxon>Lamiales</taxon>
        <taxon>Orobanchaceae</taxon>
        <taxon>Pedicularideae</taxon>
        <taxon>Castillejinae</taxon>
        <taxon>Castilleja</taxon>
    </lineage>
</organism>
<evidence type="ECO:0000256" key="7">
    <source>
        <dbReference type="ARBA" id="ARBA00023316"/>
    </source>
</evidence>
<evidence type="ECO:0000313" key="12">
    <source>
        <dbReference type="EMBL" id="KAL3626390.1"/>
    </source>
</evidence>
<dbReference type="InterPro" id="IPR029044">
    <property type="entry name" value="Nucleotide-diphossugar_trans"/>
</dbReference>
<evidence type="ECO:0000256" key="8">
    <source>
        <dbReference type="PIRSR" id="PIRSR605150-1"/>
    </source>
</evidence>
<dbReference type="InterPro" id="IPR005150">
    <property type="entry name" value="Cellulose_synth"/>
</dbReference>
<evidence type="ECO:0000256" key="6">
    <source>
        <dbReference type="ARBA" id="ARBA00023136"/>
    </source>
</evidence>
<name>A0ABD3C988_9LAMI</name>
<evidence type="ECO:0000256" key="1">
    <source>
        <dbReference type="ARBA" id="ARBA00004127"/>
    </source>
</evidence>
<dbReference type="Gene3D" id="3.90.550.10">
    <property type="entry name" value="Spore Coat Polysaccharide Biosynthesis Protein SpsA, Chain A"/>
    <property type="match status" value="2"/>
</dbReference>
<comment type="caution">
    <text evidence="12">The sequence shown here is derived from an EMBL/GenBank/DDBJ whole genome shotgun (WGS) entry which is preliminary data.</text>
</comment>
<feature type="transmembrane region" description="Helical" evidence="11">
    <location>
        <begin position="522"/>
        <end position="544"/>
    </location>
</feature>
<evidence type="ECO:0000313" key="13">
    <source>
        <dbReference type="Proteomes" id="UP001632038"/>
    </source>
</evidence>
<dbReference type="PANTHER" id="PTHR13301">
    <property type="entry name" value="X-BOX TRANSCRIPTION FACTOR-RELATED"/>
    <property type="match status" value="1"/>
</dbReference>
<keyword evidence="5 11" id="KW-1133">Transmembrane helix</keyword>
<keyword evidence="7" id="KW-0961">Cell wall biogenesis/degradation</keyword>
<keyword evidence="13" id="KW-1185">Reference proteome</keyword>
<feature type="binding site" evidence="9">
    <location>
        <position position="116"/>
    </location>
    <ligand>
        <name>UDP-alpha-D-glucose</name>
        <dbReference type="ChEBI" id="CHEBI:58885"/>
    </ligand>
</feature>
<feature type="transmembrane region" description="Helical" evidence="11">
    <location>
        <begin position="55"/>
        <end position="75"/>
    </location>
</feature>
<feature type="transmembrane region" description="Helical" evidence="11">
    <location>
        <begin position="564"/>
        <end position="586"/>
    </location>
</feature>
<feature type="active site" evidence="8">
    <location>
        <position position="145"/>
    </location>
</feature>